<keyword evidence="3" id="KW-1185">Reference proteome</keyword>
<evidence type="ECO:0000313" key="3">
    <source>
        <dbReference type="Proteomes" id="UP000280197"/>
    </source>
</evidence>
<gene>
    <name evidence="2" type="ORF">EJC51_36050</name>
</gene>
<organism evidence="2 3">
    <name type="scientific">Streptomyces aquilus</name>
    <dbReference type="NCBI Taxonomy" id="2548456"/>
    <lineage>
        <taxon>Bacteria</taxon>
        <taxon>Bacillati</taxon>
        <taxon>Actinomycetota</taxon>
        <taxon>Actinomycetes</taxon>
        <taxon>Kitasatosporales</taxon>
        <taxon>Streptomycetaceae</taxon>
        <taxon>Streptomyces</taxon>
    </lineage>
</organism>
<keyword evidence="1" id="KW-0472">Membrane</keyword>
<protein>
    <submittedName>
        <fullName evidence="2">Uncharacterized protein</fullName>
    </submittedName>
</protein>
<dbReference type="KEGG" id="saqu:EJC51_36050"/>
<reference evidence="2 3" key="1">
    <citation type="submission" date="2018-12" db="EMBL/GenBank/DDBJ databases">
        <authorList>
            <person name="Li K."/>
        </authorList>
    </citation>
    <scope>NUCLEOTIDE SEQUENCE [LARGE SCALE GENOMIC DNA]</scope>
    <source>
        <strain evidence="3">CR22</strain>
    </source>
</reference>
<proteinExistence type="predicted"/>
<evidence type="ECO:0000313" key="2">
    <source>
        <dbReference type="EMBL" id="AZP21015.1"/>
    </source>
</evidence>
<dbReference type="Proteomes" id="UP000280197">
    <property type="component" value="Chromosome"/>
</dbReference>
<accession>A0A3Q9C5G4</accession>
<sequence>MTSPTRHAPRRDSGPAGFLGRSAGCLGAAVLVGVLVAAGVLVWFFQAVQDSGRDRERDARAAVTAAAERLRARLQKADADGTLTDQEIAAVLRPRSPRSVARTAAGTTVVVQVAASDWAQCYSYTAGHTGTVTSRPLAGCPAASTSNVALKTPPG</sequence>
<dbReference type="AlphaFoldDB" id="A0A3Q9C5G4"/>
<feature type="transmembrane region" description="Helical" evidence="1">
    <location>
        <begin position="20"/>
        <end position="45"/>
    </location>
</feature>
<dbReference type="EMBL" id="CP034463">
    <property type="protein sequence ID" value="AZP21015.1"/>
    <property type="molecule type" value="Genomic_DNA"/>
</dbReference>
<keyword evidence="1" id="KW-1133">Transmembrane helix</keyword>
<dbReference type="RefSeq" id="WP_126274877.1">
    <property type="nucleotide sequence ID" value="NZ_CP034463.1"/>
</dbReference>
<keyword evidence="1" id="KW-0812">Transmembrane</keyword>
<evidence type="ECO:0000256" key="1">
    <source>
        <dbReference type="SAM" id="Phobius"/>
    </source>
</evidence>
<name>A0A3Q9C5G4_9ACTN</name>